<dbReference type="EMBL" id="FOCQ01000005">
    <property type="protein sequence ID" value="SEN05405.1"/>
    <property type="molecule type" value="Genomic_DNA"/>
</dbReference>
<dbReference type="OrthoDB" id="495728at2"/>
<name>A0A1H8DE79_9BACL</name>
<dbReference type="Pfam" id="PF04183">
    <property type="entry name" value="IucA_IucC"/>
    <property type="match status" value="1"/>
</dbReference>
<evidence type="ECO:0000256" key="2">
    <source>
        <dbReference type="ARBA" id="ARBA00007832"/>
    </source>
</evidence>
<dbReference type="STRING" id="1173111.SAMN05444955_105128"/>
<dbReference type="PANTHER" id="PTHR34384">
    <property type="entry name" value="L-2,3-DIAMINOPROPANOATE--CITRATE LIGASE"/>
    <property type="match status" value="1"/>
</dbReference>
<comment type="pathway">
    <text evidence="1">Siderophore biosynthesis.</text>
</comment>
<comment type="similarity">
    <text evidence="2">Belongs to the IucA/IucC family.</text>
</comment>
<protein>
    <submittedName>
        <fullName evidence="5">Siderophore synthetase component</fullName>
    </submittedName>
</protein>
<dbReference type="RefSeq" id="WP_089966732.1">
    <property type="nucleotide sequence ID" value="NZ_FOCQ01000005.1"/>
</dbReference>
<proteinExistence type="inferred from homology"/>
<feature type="domain" description="Aerobactin siderophore biosynthesis IucA/IucC N-terminal" evidence="3">
    <location>
        <begin position="153"/>
        <end position="402"/>
    </location>
</feature>
<dbReference type="PANTHER" id="PTHR34384:SF6">
    <property type="entry name" value="STAPHYLOFERRIN B SYNTHASE"/>
    <property type="match status" value="1"/>
</dbReference>
<dbReference type="GO" id="GO:0016881">
    <property type="term" value="F:acid-amino acid ligase activity"/>
    <property type="evidence" value="ECO:0007669"/>
    <property type="project" value="UniProtKB-ARBA"/>
</dbReference>
<dbReference type="GO" id="GO:0019290">
    <property type="term" value="P:siderophore biosynthetic process"/>
    <property type="evidence" value="ECO:0007669"/>
    <property type="project" value="InterPro"/>
</dbReference>
<evidence type="ECO:0000259" key="4">
    <source>
        <dbReference type="Pfam" id="PF06276"/>
    </source>
</evidence>
<dbReference type="InterPro" id="IPR022770">
    <property type="entry name" value="IucA/IucC-like_C"/>
</dbReference>
<reference evidence="5 6" key="1">
    <citation type="submission" date="2016-10" db="EMBL/GenBank/DDBJ databases">
        <authorList>
            <person name="de Groot N.N."/>
        </authorList>
    </citation>
    <scope>NUCLEOTIDE SEQUENCE [LARGE SCALE GENOMIC DNA]</scope>
    <source>
        <strain evidence="5 6">DSM 46701</strain>
    </source>
</reference>
<dbReference type="InterPro" id="IPR007310">
    <property type="entry name" value="Aerobactin_biosyn_IucA/IucC_N"/>
</dbReference>
<dbReference type="Gene3D" id="3.30.310.280">
    <property type="match status" value="1"/>
</dbReference>
<dbReference type="Gene3D" id="1.10.510.40">
    <property type="match status" value="1"/>
</dbReference>
<organism evidence="5 6">
    <name type="scientific">Lihuaxuella thermophila</name>
    <dbReference type="NCBI Taxonomy" id="1173111"/>
    <lineage>
        <taxon>Bacteria</taxon>
        <taxon>Bacillati</taxon>
        <taxon>Bacillota</taxon>
        <taxon>Bacilli</taxon>
        <taxon>Bacillales</taxon>
        <taxon>Thermoactinomycetaceae</taxon>
        <taxon>Lihuaxuella</taxon>
    </lineage>
</organism>
<dbReference type="Gene3D" id="6.10.250.3370">
    <property type="match status" value="1"/>
</dbReference>
<evidence type="ECO:0000313" key="5">
    <source>
        <dbReference type="EMBL" id="SEN05405.1"/>
    </source>
</evidence>
<evidence type="ECO:0000256" key="1">
    <source>
        <dbReference type="ARBA" id="ARBA00004924"/>
    </source>
</evidence>
<gene>
    <name evidence="5" type="ORF">SAMN05444955_105128</name>
</gene>
<dbReference type="AlphaFoldDB" id="A0A1H8DE79"/>
<sequence>MKTEHLEWINDALQSSYSTQVRRRIFRQLAESLVYENVIPYRTESVRENRDEHIFSIEVNQPDGEPVTYRFQAKRTKTFNRIRITSEAILRISKGVEQEARSLRQFLLDIRSLMEADEQKLVHFIRELEHTWINDSAAQFLRHQQKRMLKGCDYHQLEHRLMDGHPYHPSYKSRIGFDIEENYKYGPEYAHAIRPVWLAVERKDSIASFSRDCQDPRRFVRKELGETLYEAFQEKIRAKGRDPEEYILLPVHPWQWKKQIIPHLQDYLCNDSIIWLGESEDEYGAQQSIRTWTNRSHPEKPYVKLALSIVNTSTGRILAPHTVENAAPISDWLQTVVDSDSYLRDDHQLILLKEVGGISYHPNGPELLQADTYGVVSCIWRESLATKLRENEQAIPFNALTALDVDGMPFIDSYVRQAGLENWVRQLLHTSVLPIIHLLFAHGIAMESHAQNMVLVLNEGMPARLALKDFHDGLRFSRRHLTRPELCPSLKSTPEYHARINRNSFIETDDFRQVRDFMLDAFFFINLGELALFLAEHYSLDEAMFWSWVHQTIRGYQRQFPELKHRFQLFDLYAESIEVEQLTKRRLFPDTELRVHAVPNPLANIRKTEERHAVR</sequence>
<feature type="domain" description="Aerobactin siderophore biosynthesis IucA/IucC-like C-terminal" evidence="4">
    <location>
        <begin position="422"/>
        <end position="594"/>
    </location>
</feature>
<keyword evidence="6" id="KW-1185">Reference proteome</keyword>
<evidence type="ECO:0000259" key="3">
    <source>
        <dbReference type="Pfam" id="PF04183"/>
    </source>
</evidence>
<dbReference type="Pfam" id="PF06276">
    <property type="entry name" value="FhuF"/>
    <property type="match status" value="1"/>
</dbReference>
<accession>A0A1H8DE79</accession>
<dbReference type="Proteomes" id="UP000199695">
    <property type="component" value="Unassembled WGS sequence"/>
</dbReference>
<dbReference type="InterPro" id="IPR037455">
    <property type="entry name" value="LucA/IucC-like"/>
</dbReference>
<evidence type="ECO:0000313" key="6">
    <source>
        <dbReference type="Proteomes" id="UP000199695"/>
    </source>
</evidence>